<dbReference type="Proteomes" id="UP001153678">
    <property type="component" value="Unassembled WGS sequence"/>
</dbReference>
<evidence type="ECO:0000313" key="2">
    <source>
        <dbReference type="Proteomes" id="UP001153678"/>
    </source>
</evidence>
<feature type="non-terminal residue" evidence="1">
    <location>
        <position position="132"/>
    </location>
</feature>
<gene>
    <name evidence="1" type="ORF">FWILDA_LOCUS18301</name>
</gene>
<organism evidence="1 2">
    <name type="scientific">Funneliformis geosporum</name>
    <dbReference type="NCBI Taxonomy" id="1117311"/>
    <lineage>
        <taxon>Eukaryota</taxon>
        <taxon>Fungi</taxon>
        <taxon>Fungi incertae sedis</taxon>
        <taxon>Mucoromycota</taxon>
        <taxon>Glomeromycotina</taxon>
        <taxon>Glomeromycetes</taxon>
        <taxon>Glomerales</taxon>
        <taxon>Glomeraceae</taxon>
        <taxon>Funneliformis</taxon>
    </lineage>
</organism>
<evidence type="ECO:0000313" key="1">
    <source>
        <dbReference type="EMBL" id="CAI2197890.1"/>
    </source>
</evidence>
<comment type="caution">
    <text evidence="1">The sequence shown here is derived from an EMBL/GenBank/DDBJ whole genome shotgun (WGS) entry which is preliminary data.</text>
</comment>
<name>A0A9W4T9Z8_9GLOM</name>
<feature type="non-terminal residue" evidence="1">
    <location>
        <position position="1"/>
    </location>
</feature>
<accession>A0A9W4T9Z8</accession>
<dbReference type="EMBL" id="CAMKVN010017296">
    <property type="protein sequence ID" value="CAI2197890.1"/>
    <property type="molecule type" value="Genomic_DNA"/>
</dbReference>
<sequence>ICSYIRNRNETCSFREFVDLYQEMIIDSPPNTDNWNGLETAWETRFLGNVKDIIPEKYDDIYAKVKSETSNKSLMYYWQNIVNEKGQKSVINNHISGSLKILDATAKHNANTIVSKVSNLREIDADAPLPNE</sequence>
<keyword evidence="2" id="KW-1185">Reference proteome</keyword>
<protein>
    <submittedName>
        <fullName evidence="1">13438_t:CDS:1</fullName>
    </submittedName>
</protein>
<dbReference type="AlphaFoldDB" id="A0A9W4T9Z8"/>
<reference evidence="1" key="1">
    <citation type="submission" date="2022-08" db="EMBL/GenBank/DDBJ databases">
        <authorList>
            <person name="Kallberg Y."/>
            <person name="Tangrot J."/>
            <person name="Rosling A."/>
        </authorList>
    </citation>
    <scope>NUCLEOTIDE SEQUENCE</scope>
    <source>
        <strain evidence="1">Wild A</strain>
    </source>
</reference>
<dbReference type="OrthoDB" id="2417204at2759"/>
<proteinExistence type="predicted"/>